<dbReference type="CDD" id="cd00085">
    <property type="entry name" value="HNHc"/>
    <property type="match status" value="1"/>
</dbReference>
<feature type="compositionally biased region" description="Basic and acidic residues" evidence="1">
    <location>
        <begin position="249"/>
        <end position="260"/>
    </location>
</feature>
<evidence type="ECO:0000259" key="2">
    <source>
        <dbReference type="Pfam" id="PF02720"/>
    </source>
</evidence>
<name>A0A7I7K2W5_9MYCO</name>
<dbReference type="EMBL" id="AP022563">
    <property type="protein sequence ID" value="BBX18510.1"/>
    <property type="molecule type" value="Genomic_DNA"/>
</dbReference>
<dbReference type="InterPro" id="IPR003615">
    <property type="entry name" value="HNH_nuc"/>
</dbReference>
<organism evidence="3 4">
    <name type="scientific">Mycolicibacterium duvalii</name>
    <dbReference type="NCBI Taxonomy" id="39688"/>
    <lineage>
        <taxon>Bacteria</taxon>
        <taxon>Bacillati</taxon>
        <taxon>Actinomycetota</taxon>
        <taxon>Actinomycetes</taxon>
        <taxon>Mycobacteriales</taxon>
        <taxon>Mycobacteriaceae</taxon>
        <taxon>Mycolicibacterium</taxon>
    </lineage>
</organism>
<gene>
    <name evidence="3" type="ORF">MDUV_33700</name>
</gene>
<sequence length="462" mass="49735">MEGSVAAALAALAATRDAVNALDLTALSHTELLEVMDALESDSRRAPVLAHRVVTRLSAEANPMELGATSWPKLLAFRLRISASEARQRLDVAAELSPRTAMTGEALAPVLERTAEAQRRGQIGAEHVKVIRQFFATLPDAVDAATRIEAERTLAVIAGRQGPEGLRKAANRLLAHLHPDGDFSDAERSRKRGVHLGPQRPDGMSRISGELTPEARAVYEVLFAKFSAPGMCNPDDESPTIDGAPDDGVAAKDSRSQSQRNHDALLAMGRMLLCSPKPGQLNGLPVTVIVSTTLRDLESGAGQAVTGGGSLLPMRDLIRMAAHAHHYLAVFDDHTEQALYLGRTRRCASAAQRIVLHAKYRGCTRPGCDACGYRCQAHHGTSDWKRGGRTDIDDLTLACGPDNLMIENTGWTTVQRADGRTEWIPPPSLDTGQARVNDLHHPERMLLYADDPDDPDVGGAAP</sequence>
<accession>A0A7I7K2W5</accession>
<dbReference type="Proteomes" id="UP000467006">
    <property type="component" value="Chromosome"/>
</dbReference>
<dbReference type="InterPro" id="IPR003870">
    <property type="entry name" value="DUF222"/>
</dbReference>
<feature type="compositionally biased region" description="Basic and acidic residues" evidence="1">
    <location>
        <begin position="179"/>
        <end position="188"/>
    </location>
</feature>
<protein>
    <recommendedName>
        <fullName evidence="2">DUF222 domain-containing protein</fullName>
    </recommendedName>
</protein>
<dbReference type="AlphaFoldDB" id="A0A7I7K2W5"/>
<evidence type="ECO:0000313" key="3">
    <source>
        <dbReference type="EMBL" id="BBX18510.1"/>
    </source>
</evidence>
<dbReference type="KEGG" id="mdu:MDUV_33700"/>
<proteinExistence type="predicted"/>
<reference evidence="3 4" key="1">
    <citation type="journal article" date="2019" name="Emerg. Microbes Infect.">
        <title>Comprehensive subspecies identification of 175 nontuberculous mycobacteria species based on 7547 genomic profiles.</title>
        <authorList>
            <person name="Matsumoto Y."/>
            <person name="Kinjo T."/>
            <person name="Motooka D."/>
            <person name="Nabeya D."/>
            <person name="Jung N."/>
            <person name="Uechi K."/>
            <person name="Horii T."/>
            <person name="Iida T."/>
            <person name="Fujita J."/>
            <person name="Nakamura S."/>
        </authorList>
    </citation>
    <scope>NUCLEOTIDE SEQUENCE [LARGE SCALE GENOMIC DNA]</scope>
    <source>
        <strain evidence="3 4">JCM 6396</strain>
    </source>
</reference>
<dbReference type="Pfam" id="PF02720">
    <property type="entry name" value="DUF222"/>
    <property type="match status" value="1"/>
</dbReference>
<evidence type="ECO:0000313" key="4">
    <source>
        <dbReference type="Proteomes" id="UP000467006"/>
    </source>
</evidence>
<keyword evidence="4" id="KW-1185">Reference proteome</keyword>
<evidence type="ECO:0000256" key="1">
    <source>
        <dbReference type="SAM" id="MobiDB-lite"/>
    </source>
</evidence>
<feature type="region of interest" description="Disordered" evidence="1">
    <location>
        <begin position="233"/>
        <end position="260"/>
    </location>
</feature>
<dbReference type="OrthoDB" id="4774865at2"/>
<dbReference type="RefSeq" id="WP_098002499.1">
    <property type="nucleotide sequence ID" value="NZ_AP022563.1"/>
</dbReference>
<feature type="region of interest" description="Disordered" evidence="1">
    <location>
        <begin position="179"/>
        <end position="207"/>
    </location>
</feature>
<feature type="domain" description="DUF222" evidence="2">
    <location>
        <begin position="36"/>
        <end position="359"/>
    </location>
</feature>